<evidence type="ECO:0000256" key="6">
    <source>
        <dbReference type="ARBA" id="ARBA00022842"/>
    </source>
</evidence>
<dbReference type="RefSeq" id="WP_144683132.1">
    <property type="nucleotide sequence ID" value="NZ_VLLC01000006.1"/>
</dbReference>
<accession>A0A562RYI6</accession>
<dbReference type="GO" id="GO:0046872">
    <property type="term" value="F:metal ion binding"/>
    <property type="evidence" value="ECO:0007669"/>
    <property type="project" value="UniProtKB-KW"/>
</dbReference>
<dbReference type="PANTHER" id="PTHR33653">
    <property type="entry name" value="RIBONUCLEASE VAPC2"/>
    <property type="match status" value="1"/>
</dbReference>
<proteinExistence type="inferred from homology"/>
<dbReference type="InterPro" id="IPR002716">
    <property type="entry name" value="PIN_dom"/>
</dbReference>
<reference evidence="9 10" key="1">
    <citation type="submission" date="2019-07" db="EMBL/GenBank/DDBJ databases">
        <title>Genome sequencing of 100 strains of the haloalkaliphilic chemolithoautotrophic sulfur-oxidizing bacterium Thioalkalivibrio.</title>
        <authorList>
            <person name="Muyzer G."/>
        </authorList>
    </citation>
    <scope>NUCLEOTIDE SEQUENCE [LARGE SCALE GENOMIC DNA]</scope>
    <source>
        <strain evidence="9 10">ASO4-4</strain>
    </source>
</reference>
<keyword evidence="2" id="KW-1277">Toxin-antitoxin system</keyword>
<evidence type="ECO:0000256" key="2">
    <source>
        <dbReference type="ARBA" id="ARBA00022649"/>
    </source>
</evidence>
<gene>
    <name evidence="9" type="ORF">LZ24_01099</name>
</gene>
<comment type="cofactor">
    <cofactor evidence="1">
        <name>Mg(2+)</name>
        <dbReference type="ChEBI" id="CHEBI:18420"/>
    </cofactor>
</comment>
<dbReference type="PANTHER" id="PTHR33653:SF1">
    <property type="entry name" value="RIBONUCLEASE VAPC2"/>
    <property type="match status" value="1"/>
</dbReference>
<dbReference type="EMBL" id="VLLC01000006">
    <property type="protein sequence ID" value="TWI74159.1"/>
    <property type="molecule type" value="Genomic_DNA"/>
</dbReference>
<keyword evidence="5" id="KW-0378">Hydrolase</keyword>
<dbReference type="Proteomes" id="UP000318307">
    <property type="component" value="Unassembled WGS sequence"/>
</dbReference>
<keyword evidence="4" id="KW-0479">Metal-binding</keyword>
<dbReference type="GO" id="GO:0016787">
    <property type="term" value="F:hydrolase activity"/>
    <property type="evidence" value="ECO:0007669"/>
    <property type="project" value="UniProtKB-KW"/>
</dbReference>
<keyword evidence="10" id="KW-1185">Reference proteome</keyword>
<dbReference type="InterPro" id="IPR050556">
    <property type="entry name" value="Type_II_TA_system_RNase"/>
</dbReference>
<dbReference type="InterPro" id="IPR029060">
    <property type="entry name" value="PIN-like_dom_sf"/>
</dbReference>
<evidence type="ECO:0000256" key="5">
    <source>
        <dbReference type="ARBA" id="ARBA00022801"/>
    </source>
</evidence>
<dbReference type="Pfam" id="PF01850">
    <property type="entry name" value="PIN"/>
    <property type="match status" value="1"/>
</dbReference>
<evidence type="ECO:0000256" key="1">
    <source>
        <dbReference type="ARBA" id="ARBA00001946"/>
    </source>
</evidence>
<evidence type="ECO:0000313" key="9">
    <source>
        <dbReference type="EMBL" id="TWI74159.1"/>
    </source>
</evidence>
<keyword evidence="3" id="KW-0540">Nuclease</keyword>
<dbReference type="Gene3D" id="3.40.50.1010">
    <property type="entry name" value="5'-nuclease"/>
    <property type="match status" value="1"/>
</dbReference>
<evidence type="ECO:0000256" key="4">
    <source>
        <dbReference type="ARBA" id="ARBA00022723"/>
    </source>
</evidence>
<comment type="caution">
    <text evidence="9">The sequence shown here is derived from an EMBL/GenBank/DDBJ whole genome shotgun (WGS) entry which is preliminary data.</text>
</comment>
<keyword evidence="6" id="KW-0460">Magnesium</keyword>
<dbReference type="GO" id="GO:0004518">
    <property type="term" value="F:nuclease activity"/>
    <property type="evidence" value="ECO:0007669"/>
    <property type="project" value="UniProtKB-KW"/>
</dbReference>
<organism evidence="9 10">
    <name type="scientific">Desulfobotulus alkaliphilus</name>
    <dbReference type="NCBI Taxonomy" id="622671"/>
    <lineage>
        <taxon>Bacteria</taxon>
        <taxon>Pseudomonadati</taxon>
        <taxon>Thermodesulfobacteriota</taxon>
        <taxon>Desulfobacteria</taxon>
        <taxon>Desulfobacterales</taxon>
        <taxon>Desulfobacteraceae</taxon>
        <taxon>Desulfobotulus</taxon>
    </lineage>
</organism>
<evidence type="ECO:0000259" key="8">
    <source>
        <dbReference type="Pfam" id="PF01850"/>
    </source>
</evidence>
<dbReference type="CDD" id="cd18746">
    <property type="entry name" value="PIN_VapC4-5_FitB-like"/>
    <property type="match status" value="1"/>
</dbReference>
<evidence type="ECO:0000256" key="7">
    <source>
        <dbReference type="ARBA" id="ARBA00038093"/>
    </source>
</evidence>
<dbReference type="AlphaFoldDB" id="A0A562RYI6"/>
<protein>
    <recommendedName>
        <fullName evidence="8">PIN domain-containing protein</fullName>
    </recommendedName>
</protein>
<dbReference type="OrthoDB" id="9815354at2"/>
<evidence type="ECO:0000313" key="10">
    <source>
        <dbReference type="Proteomes" id="UP000318307"/>
    </source>
</evidence>
<feature type="domain" description="PIN" evidence="8">
    <location>
        <begin position="3"/>
        <end position="123"/>
    </location>
</feature>
<sequence>MNYLLDTCVISELIKKHPDSKVVQWISSVEEIQLFISVLTIGELYRGIEKLPEGKKRNDLHWWVSFDLKKRFQHKIINFDLKTAAIWGKIQAKAEKSGLKMPTMDSLIAATGISHDLVVVTRNIKDMESSGVEMLNPWS</sequence>
<dbReference type="SUPFAM" id="SSF88723">
    <property type="entry name" value="PIN domain-like"/>
    <property type="match status" value="1"/>
</dbReference>
<comment type="similarity">
    <text evidence="7">Belongs to the PINc/VapC protein family.</text>
</comment>
<evidence type="ECO:0000256" key="3">
    <source>
        <dbReference type="ARBA" id="ARBA00022722"/>
    </source>
</evidence>
<name>A0A562RYI6_9BACT</name>